<accession>A0A7T1AMA6</accession>
<feature type="domain" description="Xylose isomerase-like TIM barrel" evidence="1">
    <location>
        <begin position="42"/>
        <end position="273"/>
    </location>
</feature>
<proteinExistence type="predicted"/>
<dbReference type="RefSeq" id="WP_218111007.1">
    <property type="nucleotide sequence ID" value="NZ_CP065383.1"/>
</dbReference>
<dbReference type="EC" id="5.3.1.5" evidence="2"/>
<keyword evidence="3" id="KW-1185">Reference proteome</keyword>
<dbReference type="PANTHER" id="PTHR12110:SF21">
    <property type="entry name" value="XYLOSE ISOMERASE-LIKE TIM BARREL DOMAIN-CONTAINING PROTEIN"/>
    <property type="match status" value="1"/>
</dbReference>
<evidence type="ECO:0000313" key="3">
    <source>
        <dbReference type="Proteomes" id="UP000594463"/>
    </source>
</evidence>
<dbReference type="AlphaFoldDB" id="A0A7T1AMA6"/>
<gene>
    <name evidence="2" type="primary">xylA_4</name>
    <name evidence="2" type="ORF">RT761_01724</name>
</gene>
<reference evidence="2 3" key="1">
    <citation type="journal article" date="2021" name="Nat. Commun.">
        <title>Isolation of a member of the candidate phylum Atribacteria reveals a unique cell membrane structure.</title>
        <authorList>
            <person name="Taiki K."/>
            <person name="Nobu M.K."/>
            <person name="Kusada H."/>
            <person name="Meng X.-Y."/>
            <person name="Hosoki N."/>
            <person name="Uematsu K."/>
            <person name="Yoshioka H."/>
            <person name="Kamagata Y."/>
            <person name="Tamaki H."/>
        </authorList>
    </citation>
    <scope>NUCLEOTIDE SEQUENCE [LARGE SCALE GENOMIC DNA]</scope>
    <source>
        <strain evidence="2 3">RT761</strain>
    </source>
</reference>
<sequence length="320" mass="37116">MTLQFATITGFFGQLKDRFKFYHETKILEEKLSLISQVEGNQGVELIYPYDFKDKYQTKTQLEKNRLIGAAVNVDIKGEMVWNQRSLTALSAETRKKAFDYIAQGAEMSRFLGANLVTVCPLQDGYDYHFEVNYERSWQYLIDGLKEVAQSYPDVKISIEYKFQEPLSHYLVGTAFNALYVCLKANVPNLGVTLDFGHALQAGENPAETMTILARENKLFHVHINDNDGKWDWDLISGSRNLMSYLEFLYIMKKIDYRGWIALDVTPRHRNPIEIFSTSIYITKKLAKLAERLDEFPLQESMEKDSPQLIIRKIYDELIK</sequence>
<name>A0A7T1AMA6_ATRLM</name>
<dbReference type="Gene3D" id="3.20.20.150">
    <property type="entry name" value="Divalent-metal-dependent TIM barrel enzymes"/>
    <property type="match status" value="1"/>
</dbReference>
<dbReference type="SUPFAM" id="SSF51658">
    <property type="entry name" value="Xylose isomerase-like"/>
    <property type="match status" value="1"/>
</dbReference>
<dbReference type="Proteomes" id="UP000594463">
    <property type="component" value="Chromosome"/>
</dbReference>
<keyword evidence="2" id="KW-0413">Isomerase</keyword>
<evidence type="ECO:0000259" key="1">
    <source>
        <dbReference type="Pfam" id="PF01261"/>
    </source>
</evidence>
<dbReference type="InterPro" id="IPR013022">
    <property type="entry name" value="Xyl_isomerase-like_TIM-brl"/>
</dbReference>
<dbReference type="InterPro" id="IPR036237">
    <property type="entry name" value="Xyl_isomerase-like_sf"/>
</dbReference>
<dbReference type="EMBL" id="CP065383">
    <property type="protein sequence ID" value="QPM68503.1"/>
    <property type="molecule type" value="Genomic_DNA"/>
</dbReference>
<dbReference type="KEGG" id="alam:RT761_01724"/>
<organism evidence="2 3">
    <name type="scientific">Atribacter laminatus</name>
    <dbReference type="NCBI Taxonomy" id="2847778"/>
    <lineage>
        <taxon>Bacteria</taxon>
        <taxon>Pseudomonadati</taxon>
        <taxon>Atribacterota</taxon>
        <taxon>Atribacteria</taxon>
        <taxon>Atribacterales</taxon>
        <taxon>Atribacteraceae</taxon>
        <taxon>Atribacter</taxon>
    </lineage>
</organism>
<dbReference type="PANTHER" id="PTHR12110">
    <property type="entry name" value="HYDROXYPYRUVATE ISOMERASE"/>
    <property type="match status" value="1"/>
</dbReference>
<evidence type="ECO:0000313" key="2">
    <source>
        <dbReference type="EMBL" id="QPM68503.1"/>
    </source>
</evidence>
<dbReference type="Pfam" id="PF01261">
    <property type="entry name" value="AP_endonuc_2"/>
    <property type="match status" value="1"/>
</dbReference>
<protein>
    <submittedName>
        <fullName evidence="2">Xylose isomerase</fullName>
        <ecNumber evidence="2">5.3.1.5</ecNumber>
    </submittedName>
</protein>
<dbReference type="InterPro" id="IPR050312">
    <property type="entry name" value="IolE/XylAMocC-like"/>
</dbReference>
<dbReference type="GO" id="GO:0009045">
    <property type="term" value="F:xylose isomerase activity"/>
    <property type="evidence" value="ECO:0007669"/>
    <property type="project" value="UniProtKB-EC"/>
</dbReference>